<evidence type="ECO:0000256" key="7">
    <source>
        <dbReference type="SAM" id="SignalP"/>
    </source>
</evidence>
<dbReference type="STRING" id="400772.RR49_02238"/>
<proteinExistence type="inferred from homology"/>
<dbReference type="GO" id="GO:0003755">
    <property type="term" value="F:peptidyl-prolyl cis-trans isomerase activity"/>
    <property type="evidence" value="ECO:0007669"/>
    <property type="project" value="UniProtKB-UniRule"/>
</dbReference>
<dbReference type="InterPro" id="IPR001179">
    <property type="entry name" value="PPIase_FKBP_dom"/>
</dbReference>
<dbReference type="PATRIC" id="fig|400772.4.peg.2252"/>
<dbReference type="SUPFAM" id="SSF54534">
    <property type="entry name" value="FKBP-like"/>
    <property type="match status" value="1"/>
</dbReference>
<evidence type="ECO:0000259" key="8">
    <source>
        <dbReference type="PROSITE" id="PS50059"/>
    </source>
</evidence>
<dbReference type="EMBL" id="JYIY01000077">
    <property type="protein sequence ID" value="KJL35803.1"/>
    <property type="molecule type" value="Genomic_DNA"/>
</dbReference>
<comment type="catalytic activity">
    <reaction evidence="1 5 6">
        <text>[protein]-peptidylproline (omega=180) = [protein]-peptidylproline (omega=0)</text>
        <dbReference type="Rhea" id="RHEA:16237"/>
        <dbReference type="Rhea" id="RHEA-COMP:10747"/>
        <dbReference type="Rhea" id="RHEA-COMP:10748"/>
        <dbReference type="ChEBI" id="CHEBI:83833"/>
        <dbReference type="ChEBI" id="CHEBI:83834"/>
        <dbReference type="EC" id="5.2.1.8"/>
    </reaction>
</comment>
<dbReference type="OrthoDB" id="25996at2"/>
<evidence type="ECO:0000313" key="12">
    <source>
        <dbReference type="Proteomes" id="UP000257479"/>
    </source>
</evidence>
<evidence type="ECO:0000256" key="4">
    <source>
        <dbReference type="ARBA" id="ARBA00023235"/>
    </source>
</evidence>
<evidence type="ECO:0000313" key="10">
    <source>
        <dbReference type="EMBL" id="KJL35803.1"/>
    </source>
</evidence>
<evidence type="ECO:0000256" key="5">
    <source>
        <dbReference type="PROSITE-ProRule" id="PRU00277"/>
    </source>
</evidence>
<evidence type="ECO:0000256" key="3">
    <source>
        <dbReference type="ARBA" id="ARBA00023110"/>
    </source>
</evidence>
<dbReference type="PROSITE" id="PS51257">
    <property type="entry name" value="PROKAR_LIPOPROTEIN"/>
    <property type="match status" value="1"/>
</dbReference>
<accession>A0A0F0LRP4</accession>
<evidence type="ECO:0000256" key="6">
    <source>
        <dbReference type="RuleBase" id="RU003915"/>
    </source>
</evidence>
<sequence>MRRTLAAAAAFGLAALALTGCATASAPMCARTTNPGNLASLVQVSGDFAKKPTVDISSPLSPGDGQFVDLTTGTGTEIVSDDQLVGLAVDLFSAKTGKEIVTAGYGSTGPTITPVSTWVQTVPGFEAALKCAGEGTRMIVGLTPTELGSSTASLGLAADESAIAVIDVQKVYLSRADGTPVFNDGHNLPVVVLAPSGQPGVTIPKTDPPTSLVVQTLQKGTGATVGDKDTVRVAYTGLTWADGKVFDSSWGSTPASLSMTGIVPGLATALKGATVGSQILAVIPPSDGYGSTATGQIPANSTLVFVVDILGIDATQ</sequence>
<reference evidence="9 12" key="2">
    <citation type="journal article" date="2018" name="Nat. Biotechnol.">
        <title>A standardized bacterial taxonomy based on genome phylogeny substantially revises the tree of life.</title>
        <authorList>
            <person name="Parks D.H."/>
            <person name="Chuvochina M."/>
            <person name="Waite D.W."/>
            <person name="Rinke C."/>
            <person name="Skarshewski A."/>
            <person name="Chaumeil P.A."/>
            <person name="Hugenholtz P."/>
        </authorList>
    </citation>
    <scope>NUCLEOTIDE SEQUENCE [LARGE SCALE GENOMIC DNA]</scope>
    <source>
        <strain evidence="9">UBA9152</strain>
    </source>
</reference>
<keyword evidence="11" id="KW-1185">Reference proteome</keyword>
<organism evidence="10 11">
    <name type="scientific">Microbacterium ginsengisoli</name>
    <dbReference type="NCBI Taxonomy" id="400772"/>
    <lineage>
        <taxon>Bacteria</taxon>
        <taxon>Bacillati</taxon>
        <taxon>Actinomycetota</taxon>
        <taxon>Actinomycetes</taxon>
        <taxon>Micrococcales</taxon>
        <taxon>Microbacteriaceae</taxon>
        <taxon>Microbacterium</taxon>
    </lineage>
</organism>
<comment type="caution">
    <text evidence="10">The sequence shown here is derived from an EMBL/GenBank/DDBJ whole genome shotgun (WGS) entry which is preliminary data.</text>
</comment>
<keyword evidence="4 5" id="KW-0413">Isomerase</keyword>
<dbReference type="InterPro" id="IPR046357">
    <property type="entry name" value="PPIase_dom_sf"/>
</dbReference>
<reference evidence="10 11" key="1">
    <citation type="submission" date="2015-02" db="EMBL/GenBank/DDBJ databases">
        <title>Draft genome sequences of ten Microbacterium spp. with emphasis on heavy metal contaminated environments.</title>
        <authorList>
            <person name="Corretto E."/>
        </authorList>
    </citation>
    <scope>NUCLEOTIDE SEQUENCE [LARGE SCALE GENOMIC DNA]</scope>
    <source>
        <strain evidence="10 11">DSM 18659</strain>
    </source>
</reference>
<dbReference type="EC" id="5.2.1.8" evidence="6"/>
<feature type="domain" description="PPIase FKBP-type" evidence="8">
    <location>
        <begin position="228"/>
        <end position="313"/>
    </location>
</feature>
<dbReference type="EMBL" id="DMNG01000067">
    <property type="protein sequence ID" value="HAN23718.1"/>
    <property type="molecule type" value="Genomic_DNA"/>
</dbReference>
<gene>
    <name evidence="10" type="primary">fkpA</name>
    <name evidence="9" type="ORF">DCP95_03995</name>
    <name evidence="10" type="ORF">RR49_02238</name>
</gene>
<evidence type="ECO:0000313" key="11">
    <source>
        <dbReference type="Proteomes" id="UP000033451"/>
    </source>
</evidence>
<dbReference type="Pfam" id="PF00254">
    <property type="entry name" value="FKBP_C"/>
    <property type="match status" value="1"/>
</dbReference>
<dbReference type="PROSITE" id="PS50059">
    <property type="entry name" value="FKBP_PPIASE"/>
    <property type="match status" value="1"/>
</dbReference>
<evidence type="ECO:0000313" key="9">
    <source>
        <dbReference type="EMBL" id="HAN23718.1"/>
    </source>
</evidence>
<dbReference type="RefSeq" id="WP_045248135.1">
    <property type="nucleotide sequence ID" value="NZ_JYIY01000077.1"/>
</dbReference>
<dbReference type="Proteomes" id="UP000033451">
    <property type="component" value="Unassembled WGS sequence"/>
</dbReference>
<dbReference type="PANTHER" id="PTHR43811">
    <property type="entry name" value="FKBP-TYPE PEPTIDYL-PROLYL CIS-TRANS ISOMERASE FKPA"/>
    <property type="match status" value="1"/>
</dbReference>
<keyword evidence="7" id="KW-0732">Signal</keyword>
<dbReference type="Gene3D" id="3.10.50.40">
    <property type="match status" value="1"/>
</dbReference>
<dbReference type="AlphaFoldDB" id="A0A0F0LRP4"/>
<dbReference type="Proteomes" id="UP000257479">
    <property type="component" value="Unassembled WGS sequence"/>
</dbReference>
<protein>
    <recommendedName>
        <fullName evidence="6">Peptidyl-prolyl cis-trans isomerase</fullName>
        <ecNumber evidence="6">5.2.1.8</ecNumber>
    </recommendedName>
</protein>
<keyword evidence="3 5" id="KW-0697">Rotamase</keyword>
<feature type="signal peptide" evidence="7">
    <location>
        <begin position="1"/>
        <end position="24"/>
    </location>
</feature>
<feature type="chain" id="PRO_5033716355" description="Peptidyl-prolyl cis-trans isomerase" evidence="7">
    <location>
        <begin position="25"/>
        <end position="316"/>
    </location>
</feature>
<name>A0A0F0LRP4_9MICO</name>
<evidence type="ECO:0000256" key="1">
    <source>
        <dbReference type="ARBA" id="ARBA00000971"/>
    </source>
</evidence>
<dbReference type="PANTHER" id="PTHR43811:SF23">
    <property type="entry name" value="FKBP-TYPE 22 KDA PEPTIDYL-PROLYL CIS-TRANS ISOMERASE"/>
    <property type="match status" value="1"/>
</dbReference>
<evidence type="ECO:0000256" key="2">
    <source>
        <dbReference type="ARBA" id="ARBA00006577"/>
    </source>
</evidence>
<comment type="similarity">
    <text evidence="2 6">Belongs to the FKBP-type PPIase family.</text>
</comment>